<dbReference type="Pfam" id="PF00106">
    <property type="entry name" value="adh_short"/>
    <property type="match status" value="1"/>
</dbReference>
<evidence type="ECO:0008006" key="7">
    <source>
        <dbReference type="Google" id="ProtNLM"/>
    </source>
</evidence>
<keyword evidence="3" id="KW-0560">Oxidoreductase</keyword>
<dbReference type="EMBL" id="JAPDFR010000001">
    <property type="protein sequence ID" value="KAK0390800.1"/>
    <property type="molecule type" value="Genomic_DNA"/>
</dbReference>
<evidence type="ECO:0000256" key="3">
    <source>
        <dbReference type="ARBA" id="ARBA00023002"/>
    </source>
</evidence>
<reference evidence="5" key="1">
    <citation type="submission" date="2022-10" db="EMBL/GenBank/DDBJ databases">
        <title>Determination and structural analysis of whole genome sequence of Sarocladium strictum F4-1.</title>
        <authorList>
            <person name="Hu L."/>
            <person name="Jiang Y."/>
        </authorList>
    </citation>
    <scope>NUCLEOTIDE SEQUENCE</scope>
    <source>
        <strain evidence="5">F4-1</strain>
    </source>
</reference>
<dbReference type="Gene3D" id="3.40.50.720">
    <property type="entry name" value="NAD(P)-binding Rossmann-like Domain"/>
    <property type="match status" value="1"/>
</dbReference>
<evidence type="ECO:0000256" key="2">
    <source>
        <dbReference type="ARBA" id="ARBA00022857"/>
    </source>
</evidence>
<protein>
    <recommendedName>
        <fullName evidence="7">NAD(P)-binding protein</fullName>
    </recommendedName>
</protein>
<evidence type="ECO:0000313" key="6">
    <source>
        <dbReference type="Proteomes" id="UP001175261"/>
    </source>
</evidence>
<dbReference type="InterPro" id="IPR036291">
    <property type="entry name" value="NAD(P)-bd_dom_sf"/>
</dbReference>
<comment type="similarity">
    <text evidence="1">Belongs to the short-chain dehydrogenases/reductases (SDR) family.</text>
</comment>
<dbReference type="InterPro" id="IPR002347">
    <property type="entry name" value="SDR_fam"/>
</dbReference>
<evidence type="ECO:0000256" key="1">
    <source>
        <dbReference type="ARBA" id="ARBA00006484"/>
    </source>
</evidence>
<dbReference type="AlphaFoldDB" id="A0AA39LBB3"/>
<keyword evidence="2" id="KW-0521">NADP</keyword>
<proteinExistence type="inferred from homology"/>
<organism evidence="5 6">
    <name type="scientific">Sarocladium strictum</name>
    <name type="common">Black bundle disease fungus</name>
    <name type="synonym">Acremonium strictum</name>
    <dbReference type="NCBI Taxonomy" id="5046"/>
    <lineage>
        <taxon>Eukaryota</taxon>
        <taxon>Fungi</taxon>
        <taxon>Dikarya</taxon>
        <taxon>Ascomycota</taxon>
        <taxon>Pezizomycotina</taxon>
        <taxon>Sordariomycetes</taxon>
        <taxon>Hypocreomycetidae</taxon>
        <taxon>Hypocreales</taxon>
        <taxon>Sarocladiaceae</taxon>
        <taxon>Sarocladium</taxon>
    </lineage>
</organism>
<sequence length="357" mass="38789">MSGDVTKLVRQSSPVDTSQPYDPATLQGKNILITGGSNGLGALMVRNWASHGANIFIADVDDKSGEALVAELRTSYPSATFLYRNCNVTDWDSQVETFDAAIRGMPGGGLDVVVPNAGILLAGANDDFENPRPGKDGKLKKPDTRVFDVNITGVWYTTHLALYHLPKNPRPNGDRCILLVGSLASIMCFSGQSQYTASKHAVLGLFRTIRGTASMSHDIRVNMICPYYVNGTGVCLPTAEILLLAGGTPEGGTSAADVVDAATRLVADEHIRGRALAIGPRIKEIPDGEVEDLEGVIPDLTKDEIRNGGRAVWEVYADDYKRVDAWVGRWLLIVNTLAVARGYFRWFQDVLTVWKRK</sequence>
<feature type="region of interest" description="Disordered" evidence="4">
    <location>
        <begin position="1"/>
        <end position="22"/>
    </location>
</feature>
<dbReference type="PROSITE" id="PS00061">
    <property type="entry name" value="ADH_SHORT"/>
    <property type="match status" value="1"/>
</dbReference>
<dbReference type="SUPFAM" id="SSF51735">
    <property type="entry name" value="NAD(P)-binding Rossmann-fold domains"/>
    <property type="match status" value="1"/>
</dbReference>
<gene>
    <name evidence="5" type="ORF">NLU13_0303</name>
</gene>
<evidence type="ECO:0000313" key="5">
    <source>
        <dbReference type="EMBL" id="KAK0390800.1"/>
    </source>
</evidence>
<feature type="compositionally biased region" description="Polar residues" evidence="4">
    <location>
        <begin position="9"/>
        <end position="20"/>
    </location>
</feature>
<dbReference type="GO" id="GO:0016491">
    <property type="term" value="F:oxidoreductase activity"/>
    <property type="evidence" value="ECO:0007669"/>
    <property type="project" value="UniProtKB-KW"/>
</dbReference>
<dbReference type="Proteomes" id="UP001175261">
    <property type="component" value="Unassembled WGS sequence"/>
</dbReference>
<dbReference type="PRINTS" id="PR00081">
    <property type="entry name" value="GDHRDH"/>
</dbReference>
<name>A0AA39LBB3_SARSR</name>
<evidence type="ECO:0000256" key="4">
    <source>
        <dbReference type="SAM" id="MobiDB-lite"/>
    </source>
</evidence>
<keyword evidence="6" id="KW-1185">Reference proteome</keyword>
<comment type="caution">
    <text evidence="5">The sequence shown here is derived from an EMBL/GenBank/DDBJ whole genome shotgun (WGS) entry which is preliminary data.</text>
</comment>
<accession>A0AA39LBB3</accession>
<dbReference type="InterPro" id="IPR020904">
    <property type="entry name" value="Sc_DH/Rdtase_CS"/>
</dbReference>
<dbReference type="PANTHER" id="PTHR43180:SF16">
    <property type="entry name" value="BACILYSIN BIOSYNTHESIS OXIDOREDUCTASE BACC"/>
    <property type="match status" value="1"/>
</dbReference>
<dbReference type="PANTHER" id="PTHR43180">
    <property type="entry name" value="3-OXOACYL-(ACYL-CARRIER-PROTEIN) REDUCTASE (AFU_ORTHOLOGUE AFUA_6G11210)"/>
    <property type="match status" value="1"/>
</dbReference>